<evidence type="ECO:0000256" key="3">
    <source>
        <dbReference type="ARBA" id="ARBA00022982"/>
    </source>
</evidence>
<proteinExistence type="predicted"/>
<keyword evidence="2" id="KW-0288">FMN</keyword>
<evidence type="ECO:0000256" key="4">
    <source>
        <dbReference type="ARBA" id="ARBA00023797"/>
    </source>
</evidence>
<dbReference type="RefSeq" id="WP_004994746.1">
    <property type="nucleotide sequence ID" value="NZ_BKWV01000012.1"/>
</dbReference>
<dbReference type="PRINTS" id="PR00369">
    <property type="entry name" value="FLAVODOXIN"/>
</dbReference>
<dbReference type="AlphaFoldDB" id="A0A7T9UL01"/>
<dbReference type="SUPFAM" id="SSF63380">
    <property type="entry name" value="Riboflavin synthase domain-like"/>
    <property type="match status" value="1"/>
</dbReference>
<evidence type="ECO:0000313" key="9">
    <source>
        <dbReference type="Proteomes" id="UP000595320"/>
    </source>
</evidence>
<organism evidence="8 9">
    <name type="scientific">Acinetobacter ursingii</name>
    <dbReference type="NCBI Taxonomy" id="108980"/>
    <lineage>
        <taxon>Bacteria</taxon>
        <taxon>Pseudomonadati</taxon>
        <taxon>Pseudomonadota</taxon>
        <taxon>Gammaproteobacteria</taxon>
        <taxon>Moraxellales</taxon>
        <taxon>Moraxellaceae</taxon>
        <taxon>Acinetobacter</taxon>
    </lineage>
</organism>
<evidence type="ECO:0000256" key="5">
    <source>
        <dbReference type="SAM" id="Phobius"/>
    </source>
</evidence>
<evidence type="ECO:0000256" key="2">
    <source>
        <dbReference type="ARBA" id="ARBA00022643"/>
    </source>
</evidence>
<dbReference type="PANTHER" id="PTHR19384">
    <property type="entry name" value="NITRIC OXIDE SYNTHASE-RELATED"/>
    <property type="match status" value="1"/>
</dbReference>
<feature type="domain" description="Flavodoxin-like" evidence="6">
    <location>
        <begin position="44"/>
        <end position="181"/>
    </location>
</feature>
<evidence type="ECO:0000259" key="7">
    <source>
        <dbReference type="PROSITE" id="PS51384"/>
    </source>
</evidence>
<dbReference type="PANTHER" id="PTHR19384:SF17">
    <property type="entry name" value="NADPH--CYTOCHROME P450 REDUCTASE"/>
    <property type="match status" value="1"/>
</dbReference>
<gene>
    <name evidence="8" type="ORF">I6I53_08215</name>
</gene>
<sequence>MTSAIICILVVLSVLLFVHLCVIVILLFNQRRSSAQVNVSHDGYLVVYASQSGHVEHYARQFAHQLQQSGQLSAVLDLQYLSISELTAAKKILWCVSTYGEGDVPDTARAIAKKMFMQSLDLSAQQYAVLAFGDRRYAQFCAFGQRLDQWLKTQQAQPLFEMICVNALNPRDLEQWQAQIEQLIEIKLDVKTKHQAWQPFQLQQRKCLNTGSSGLPIFQLQLHALETMHWQSGDILEVQCGNAEIEIQSFLKAHAIADDILHQPELKQQLRYHNLRHIPLRLVDEAVEAWVQRFDPLPSRDYSIASIPEQGYVELVIRQQQAEHGLGLGSGWLTAALAMGENISAKIRSNPSFHLVQQQQALILIGNGTGISGLMSHLHQREHWKQQRNWLIFGERQQQYDHLYAEQLQHWQQRGFLTDLDYAFSRDQQQKIYVQDRLLQKADQLRQWIADGAAIYVCGSLSGMAQQVELMLIQILGETQLEQLREQHRYQRDVY</sequence>
<dbReference type="SUPFAM" id="SSF52343">
    <property type="entry name" value="Ferredoxin reductase-like, C-terminal NADP-linked domain"/>
    <property type="match status" value="1"/>
</dbReference>
<dbReference type="CDD" id="cd06200">
    <property type="entry name" value="SiR_like1"/>
    <property type="match status" value="1"/>
</dbReference>
<dbReference type="PROSITE" id="PS51384">
    <property type="entry name" value="FAD_FR"/>
    <property type="match status" value="1"/>
</dbReference>
<dbReference type="InterPro" id="IPR001433">
    <property type="entry name" value="OxRdtase_FAD/NAD-bd"/>
</dbReference>
<keyword evidence="1" id="KW-0285">Flavoprotein</keyword>
<dbReference type="GO" id="GO:0005829">
    <property type="term" value="C:cytosol"/>
    <property type="evidence" value="ECO:0007669"/>
    <property type="project" value="TreeGrafter"/>
</dbReference>
<dbReference type="GO" id="GO:0050660">
    <property type="term" value="F:flavin adenine dinucleotide binding"/>
    <property type="evidence" value="ECO:0007669"/>
    <property type="project" value="TreeGrafter"/>
</dbReference>
<dbReference type="InterPro" id="IPR029039">
    <property type="entry name" value="Flavoprotein-like_sf"/>
</dbReference>
<protein>
    <recommendedName>
        <fullName evidence="4">NADPH--hemoprotein reductase</fullName>
        <ecNumber evidence="4">1.6.2.4</ecNumber>
    </recommendedName>
</protein>
<accession>A0A7T9UL01</accession>
<keyword evidence="5" id="KW-0812">Transmembrane</keyword>
<feature type="transmembrane region" description="Helical" evidence="5">
    <location>
        <begin position="7"/>
        <end position="28"/>
    </location>
</feature>
<dbReference type="Proteomes" id="UP000595320">
    <property type="component" value="Chromosome"/>
</dbReference>
<evidence type="ECO:0000259" key="6">
    <source>
        <dbReference type="PROSITE" id="PS50902"/>
    </source>
</evidence>
<evidence type="ECO:0000256" key="1">
    <source>
        <dbReference type="ARBA" id="ARBA00022630"/>
    </source>
</evidence>
<keyword evidence="5" id="KW-1133">Transmembrane helix</keyword>
<dbReference type="GO" id="GO:0010181">
    <property type="term" value="F:FMN binding"/>
    <property type="evidence" value="ECO:0007669"/>
    <property type="project" value="InterPro"/>
</dbReference>
<dbReference type="InterPro" id="IPR039261">
    <property type="entry name" value="FNR_nucleotide-bd"/>
</dbReference>
<keyword evidence="5" id="KW-0472">Membrane</keyword>
<dbReference type="Gene3D" id="3.40.50.360">
    <property type="match status" value="1"/>
</dbReference>
<dbReference type="InterPro" id="IPR001709">
    <property type="entry name" value="Flavoprot_Pyr_Nucl_cyt_Rdtase"/>
</dbReference>
<dbReference type="InterPro" id="IPR008254">
    <property type="entry name" value="Flavodoxin/NO_synth"/>
</dbReference>
<dbReference type="Gene3D" id="3.40.50.80">
    <property type="entry name" value="Nucleotide-binding domain of ferredoxin-NADP reductase (FNR) module"/>
    <property type="match status" value="1"/>
</dbReference>
<dbReference type="GeneID" id="66210824"/>
<dbReference type="EC" id="1.6.2.4" evidence="4"/>
<feature type="domain" description="FAD-binding FR-type" evidence="7">
    <location>
        <begin position="195"/>
        <end position="356"/>
    </location>
</feature>
<keyword evidence="3" id="KW-0249">Electron transport</keyword>
<evidence type="ECO:0000313" key="8">
    <source>
        <dbReference type="EMBL" id="QQT87705.1"/>
    </source>
</evidence>
<dbReference type="InterPro" id="IPR001094">
    <property type="entry name" value="Flavdoxin-like"/>
</dbReference>
<dbReference type="InterPro" id="IPR017927">
    <property type="entry name" value="FAD-bd_FR_type"/>
</dbReference>
<dbReference type="InterPro" id="IPR017938">
    <property type="entry name" value="Riboflavin_synthase-like_b-brl"/>
</dbReference>
<dbReference type="GO" id="GO:0003958">
    <property type="term" value="F:NADPH-hemoprotein reductase activity"/>
    <property type="evidence" value="ECO:0007669"/>
    <property type="project" value="UniProtKB-EC"/>
</dbReference>
<dbReference type="Pfam" id="PF00175">
    <property type="entry name" value="NAD_binding_1"/>
    <property type="match status" value="1"/>
</dbReference>
<name>A0A7T9UL01_9GAMM</name>
<reference evidence="8 9" key="1">
    <citation type="submission" date="2021-01" db="EMBL/GenBank/DDBJ databases">
        <title>FDA dAtabase for Regulatory Grade micrObial Sequences (FDA-ARGOS): Supporting development and validation of Infectious Disease Dx tests.</title>
        <authorList>
            <person name="Sproer C."/>
            <person name="Gronow S."/>
            <person name="Severitt S."/>
            <person name="Schroder I."/>
            <person name="Tallon L."/>
            <person name="Sadzewicz L."/>
            <person name="Zhao X."/>
            <person name="Boylan J."/>
            <person name="Ott S."/>
            <person name="Bowen H."/>
            <person name="Vavikolanu K."/>
            <person name="Mehta A."/>
            <person name="Aluvathingal J."/>
            <person name="Nadendla S."/>
            <person name="Lowell S."/>
            <person name="Myers T."/>
            <person name="Yan Y."/>
            <person name="Sichtig H."/>
        </authorList>
    </citation>
    <scope>NUCLEOTIDE SEQUENCE [LARGE SCALE GENOMIC DNA]</scope>
    <source>
        <strain evidence="8 9">FDAARGOS_1096</strain>
    </source>
</reference>
<dbReference type="PRINTS" id="PR00371">
    <property type="entry name" value="FPNCR"/>
</dbReference>
<dbReference type="SUPFAM" id="SSF52218">
    <property type="entry name" value="Flavoproteins"/>
    <property type="match status" value="1"/>
</dbReference>
<dbReference type="Pfam" id="PF00258">
    <property type="entry name" value="Flavodoxin_1"/>
    <property type="match status" value="1"/>
</dbReference>
<dbReference type="EMBL" id="CP068176">
    <property type="protein sequence ID" value="QQT87705.1"/>
    <property type="molecule type" value="Genomic_DNA"/>
</dbReference>
<dbReference type="PROSITE" id="PS50902">
    <property type="entry name" value="FLAVODOXIN_LIKE"/>
    <property type="match status" value="1"/>
</dbReference>
<keyword evidence="3" id="KW-0813">Transport</keyword>